<keyword evidence="1" id="KW-0732">Signal</keyword>
<evidence type="ECO:0000313" key="3">
    <source>
        <dbReference type="Proteomes" id="UP000887575"/>
    </source>
</evidence>
<feature type="chain" id="PRO_5042254478" description="C-type lectin domain-containing protein" evidence="1">
    <location>
        <begin position="17"/>
        <end position="286"/>
    </location>
</feature>
<dbReference type="CDD" id="cd00037">
    <property type="entry name" value="CLECT"/>
    <property type="match status" value="2"/>
</dbReference>
<name>A0AAF3J454_9BILA</name>
<evidence type="ECO:0000259" key="2">
    <source>
        <dbReference type="PROSITE" id="PS50041"/>
    </source>
</evidence>
<dbReference type="WBParaSite" id="MBELARI_LOCUS15036">
    <property type="protein sequence ID" value="MBELARI_LOCUS15036"/>
    <property type="gene ID" value="MBELARI_LOCUS15036"/>
</dbReference>
<dbReference type="InterPro" id="IPR050111">
    <property type="entry name" value="C-type_lectin/snaclec_domain"/>
</dbReference>
<evidence type="ECO:0000256" key="1">
    <source>
        <dbReference type="SAM" id="SignalP"/>
    </source>
</evidence>
<organism evidence="3 4">
    <name type="scientific">Mesorhabditis belari</name>
    <dbReference type="NCBI Taxonomy" id="2138241"/>
    <lineage>
        <taxon>Eukaryota</taxon>
        <taxon>Metazoa</taxon>
        <taxon>Ecdysozoa</taxon>
        <taxon>Nematoda</taxon>
        <taxon>Chromadorea</taxon>
        <taxon>Rhabditida</taxon>
        <taxon>Rhabditina</taxon>
        <taxon>Rhabditomorpha</taxon>
        <taxon>Rhabditoidea</taxon>
        <taxon>Rhabditidae</taxon>
        <taxon>Mesorhabditinae</taxon>
        <taxon>Mesorhabditis</taxon>
    </lineage>
</organism>
<dbReference type="PROSITE" id="PS50041">
    <property type="entry name" value="C_TYPE_LECTIN_2"/>
    <property type="match status" value="1"/>
</dbReference>
<dbReference type="AlphaFoldDB" id="A0AAF3J454"/>
<evidence type="ECO:0000313" key="4">
    <source>
        <dbReference type="WBParaSite" id="MBELARI_LOCUS15036"/>
    </source>
</evidence>
<feature type="signal peptide" evidence="1">
    <location>
        <begin position="1"/>
        <end position="16"/>
    </location>
</feature>
<dbReference type="InterPro" id="IPR016187">
    <property type="entry name" value="CTDL_fold"/>
</dbReference>
<reference evidence="4" key="1">
    <citation type="submission" date="2024-02" db="UniProtKB">
        <authorList>
            <consortium name="WormBaseParasite"/>
        </authorList>
    </citation>
    <scope>IDENTIFICATION</scope>
</reference>
<sequence length="286" mass="32200">MFWAILLAILFVYSEAAGKCPKGSTDYGDRGECLYPVNTKTNYTVAKQICRNFNGQMIKIHDIYENVLVGFQAAQSIAANSQSYIGVINSNGTWIYDDGTPLLYQNWRAGHPQANASCAVESAHDYNWTSISCDDMHPFICSIPDRNCPNGWVAYDEMKQTFTKSQAQNACLAMDANLTSVLNESEFNFLKDQIATNSSIVSSIDETNDLALIGLTCVDDIRSWLDGSQFAYDLTRFACYSSYGIMNDTRCDRSYTDYWVEANVFYRYICKKSLVSGFDLLKAHFE</sequence>
<dbReference type="InterPro" id="IPR016186">
    <property type="entry name" value="C-type_lectin-like/link_sf"/>
</dbReference>
<dbReference type="Proteomes" id="UP000887575">
    <property type="component" value="Unassembled WGS sequence"/>
</dbReference>
<dbReference type="PANTHER" id="PTHR22803">
    <property type="entry name" value="MANNOSE, PHOSPHOLIPASE, LECTIN RECEPTOR RELATED"/>
    <property type="match status" value="1"/>
</dbReference>
<accession>A0AAF3J454</accession>
<protein>
    <recommendedName>
        <fullName evidence="2">C-type lectin domain-containing protein</fullName>
    </recommendedName>
</protein>
<proteinExistence type="predicted"/>
<dbReference type="SMART" id="SM00034">
    <property type="entry name" value="CLECT"/>
    <property type="match status" value="2"/>
</dbReference>
<keyword evidence="3" id="KW-1185">Reference proteome</keyword>
<dbReference type="SUPFAM" id="SSF56436">
    <property type="entry name" value="C-type lectin-like"/>
    <property type="match status" value="2"/>
</dbReference>
<feature type="domain" description="C-type lectin" evidence="2">
    <location>
        <begin position="29"/>
        <end position="142"/>
    </location>
</feature>
<dbReference type="InterPro" id="IPR001304">
    <property type="entry name" value="C-type_lectin-like"/>
</dbReference>
<dbReference type="Pfam" id="PF00059">
    <property type="entry name" value="Lectin_C"/>
    <property type="match status" value="1"/>
</dbReference>
<dbReference type="Gene3D" id="3.10.100.10">
    <property type="entry name" value="Mannose-Binding Protein A, subunit A"/>
    <property type="match status" value="2"/>
</dbReference>